<reference evidence="2" key="1">
    <citation type="submission" date="2017-02" db="EMBL/GenBank/DDBJ databases">
        <title>Complete genome sequence of Cupriavidus necator strain NH9, a 3-chlorobenzoate degrader.</title>
        <authorList>
            <person name="Moriuchi R."/>
            <person name="Dohra H."/>
            <person name="Ogawa N."/>
        </authorList>
    </citation>
    <scope>NUCLEOTIDE SEQUENCE [LARGE SCALE GENOMIC DNA]</scope>
    <source>
        <strain evidence="2">NH9</strain>
    </source>
</reference>
<proteinExistence type="predicted"/>
<dbReference type="Proteomes" id="UP000189627">
    <property type="component" value="Chromosome 2"/>
</dbReference>
<gene>
    <name evidence="1" type="ORF">BJN34_24510</name>
</gene>
<dbReference type="EMBL" id="CP017758">
    <property type="protein sequence ID" value="AQV97027.1"/>
    <property type="molecule type" value="Genomic_DNA"/>
</dbReference>
<sequence>MGCEYSAIAVTRVGTDSGCNNADSFVWNENATMPRTRLYPSIDAPPVDIAENSGCPDSGAPPNVMRAKDDAVKPARGRLNGLLDTFAAFPEDFMTAGRGDLEHSER</sequence>
<name>A0A1U9UXA3_CUPNE</name>
<evidence type="ECO:0000313" key="1">
    <source>
        <dbReference type="EMBL" id="AQV97027.1"/>
    </source>
</evidence>
<dbReference type="AlphaFoldDB" id="A0A1U9UXA3"/>
<protein>
    <submittedName>
        <fullName evidence="1">Uncharacterized protein</fullName>
    </submittedName>
</protein>
<organism evidence="1 2">
    <name type="scientific">Cupriavidus necator</name>
    <name type="common">Alcaligenes eutrophus</name>
    <name type="synonym">Ralstonia eutropha</name>
    <dbReference type="NCBI Taxonomy" id="106590"/>
    <lineage>
        <taxon>Bacteria</taxon>
        <taxon>Pseudomonadati</taxon>
        <taxon>Pseudomonadota</taxon>
        <taxon>Betaproteobacteria</taxon>
        <taxon>Burkholderiales</taxon>
        <taxon>Burkholderiaceae</taxon>
        <taxon>Cupriavidus</taxon>
    </lineage>
</organism>
<accession>A0A1U9UXA3</accession>
<dbReference type="KEGG" id="cuh:BJN34_24510"/>
<evidence type="ECO:0000313" key="2">
    <source>
        <dbReference type="Proteomes" id="UP000189627"/>
    </source>
</evidence>